<dbReference type="Gene3D" id="3.90.1480.10">
    <property type="entry name" value="Alpha-2,3-sialyltransferase"/>
    <property type="match status" value="1"/>
</dbReference>
<evidence type="ECO:0000313" key="2">
    <source>
        <dbReference type="Proteomes" id="UP000076962"/>
    </source>
</evidence>
<dbReference type="AlphaFoldDB" id="A0A176S0N8"/>
<accession>A0A176S0N8</accession>
<dbReference type="EMBL" id="LUTY01001573">
    <property type="protein sequence ID" value="OAD21524.1"/>
    <property type="molecule type" value="Genomic_DNA"/>
</dbReference>
<dbReference type="Proteomes" id="UP000076962">
    <property type="component" value="Unassembled WGS sequence"/>
</dbReference>
<reference evidence="1 2" key="1">
    <citation type="submission" date="2016-05" db="EMBL/GenBank/DDBJ databases">
        <title>Single-cell genome of chain-forming Candidatus Thiomargarita nelsonii and comparison to other large sulfur-oxidizing bacteria.</title>
        <authorList>
            <person name="Winkel M."/>
            <person name="Salman V."/>
            <person name="Woyke T."/>
            <person name="Schulz-Vogt H."/>
            <person name="Richter M."/>
            <person name="Flood B."/>
            <person name="Bailey J."/>
            <person name="Amann R."/>
            <person name="Mussmann M."/>
        </authorList>
    </citation>
    <scope>NUCLEOTIDE SEQUENCE [LARGE SCALE GENOMIC DNA]</scope>
    <source>
        <strain evidence="1 2">THI036</strain>
    </source>
</reference>
<protein>
    <submittedName>
        <fullName evidence="1">Uncharacterized protein</fullName>
    </submittedName>
</protein>
<keyword evidence="2" id="KW-1185">Reference proteome</keyword>
<comment type="caution">
    <text evidence="1">The sequence shown here is derived from an EMBL/GenBank/DDBJ whole genome shotgun (WGS) entry which is preliminary data.</text>
</comment>
<gene>
    <name evidence="1" type="ORF">THIOM_002703</name>
</gene>
<organism evidence="1 2">
    <name type="scientific">Candidatus Thiomargarita nelsonii</name>
    <dbReference type="NCBI Taxonomy" id="1003181"/>
    <lineage>
        <taxon>Bacteria</taxon>
        <taxon>Pseudomonadati</taxon>
        <taxon>Pseudomonadota</taxon>
        <taxon>Gammaproteobacteria</taxon>
        <taxon>Thiotrichales</taxon>
        <taxon>Thiotrichaceae</taxon>
        <taxon>Thiomargarita</taxon>
    </lineage>
</organism>
<proteinExistence type="predicted"/>
<feature type="non-terminal residue" evidence="1">
    <location>
        <position position="109"/>
    </location>
</feature>
<name>A0A176S0N8_9GAMM</name>
<sequence>MKELDNKTGKSVMFFALRDRKRTGGHGFFVDRQVHYFHAAEANDDKTIATHGIDLTGLILPLYSVTHVALQIALYMGFQQIYLLGCDHSRIFDLNQGIHFYKNEEENAL</sequence>
<evidence type="ECO:0000313" key="1">
    <source>
        <dbReference type="EMBL" id="OAD21524.1"/>
    </source>
</evidence>